<dbReference type="Proteomes" id="UP000316621">
    <property type="component" value="Chromosome 11"/>
</dbReference>
<dbReference type="STRING" id="3469.A0A4Y7LHD7"/>
<name>A0A4Y7LHD7_PAPSO</name>
<keyword evidence="4" id="KW-1185">Reference proteome</keyword>
<protein>
    <recommendedName>
        <fullName evidence="2">Replication protein A 70 kDa DNA-binding subunit B/D first OB fold domain-containing protein</fullName>
    </recommendedName>
</protein>
<evidence type="ECO:0000313" key="4">
    <source>
        <dbReference type="Proteomes" id="UP000316621"/>
    </source>
</evidence>
<keyword evidence="1" id="KW-1133">Transmembrane helix</keyword>
<organism evidence="3 4">
    <name type="scientific">Papaver somniferum</name>
    <name type="common">Opium poppy</name>
    <dbReference type="NCBI Taxonomy" id="3469"/>
    <lineage>
        <taxon>Eukaryota</taxon>
        <taxon>Viridiplantae</taxon>
        <taxon>Streptophyta</taxon>
        <taxon>Embryophyta</taxon>
        <taxon>Tracheophyta</taxon>
        <taxon>Spermatophyta</taxon>
        <taxon>Magnoliopsida</taxon>
        <taxon>Ranunculales</taxon>
        <taxon>Papaveraceae</taxon>
        <taxon>Papaveroideae</taxon>
        <taxon>Papaver</taxon>
    </lineage>
</organism>
<dbReference type="InterPro" id="IPR012340">
    <property type="entry name" value="NA-bd_OB-fold"/>
</dbReference>
<keyword evidence="1" id="KW-0472">Membrane</keyword>
<evidence type="ECO:0000259" key="2">
    <source>
        <dbReference type="Pfam" id="PF02721"/>
    </source>
</evidence>
<evidence type="ECO:0000313" key="3">
    <source>
        <dbReference type="EMBL" id="RZC83565.1"/>
    </source>
</evidence>
<feature type="domain" description="Replication protein A 70 kDa DNA-binding subunit B/D first OB fold" evidence="2">
    <location>
        <begin position="96"/>
        <end position="190"/>
    </location>
</feature>
<dbReference type="Gramene" id="RZC83565">
    <property type="protein sequence ID" value="RZC83565"/>
    <property type="gene ID" value="C5167_046350"/>
</dbReference>
<gene>
    <name evidence="3" type="ORF">C5167_046350</name>
</gene>
<feature type="transmembrane region" description="Helical" evidence="1">
    <location>
        <begin position="6"/>
        <end position="26"/>
    </location>
</feature>
<evidence type="ECO:0000256" key="1">
    <source>
        <dbReference type="SAM" id="Phobius"/>
    </source>
</evidence>
<dbReference type="AlphaFoldDB" id="A0A4Y7LHD7"/>
<sequence length="314" mass="35462">MGHAGFIVSLSLGMFSLILVFHFLLGKMNKWSLVLMFTTITEAKHAQSPHLPYFEILCCSDSRIYVMATTVLPTAASGVQALGILTLKDFQQKDGIGPWMARVRIVRMWHEIDFMKTNDVTGLDLLLLDDTSDLLHAIVQKKFIWKFEPLVEEGMLLCLNNLTFAPGKKMFRPAQNDYRTYFNLNTDITPLEASSASISRHKFNFTELENLAAANTNTYLTDVAGVLTSHTNLQQFKAKFWQCKFHALRSHYGVIPLLSLPGTLKRMNLRLAGVYVKQYLGKASLSSTNATKIYFDLDIPEEPNMSDVLLDVQN</sequence>
<dbReference type="Gene3D" id="2.40.50.140">
    <property type="entry name" value="Nucleic acid-binding proteins"/>
    <property type="match status" value="1"/>
</dbReference>
<dbReference type="Pfam" id="PF02721">
    <property type="entry name" value="DUF223"/>
    <property type="match status" value="1"/>
</dbReference>
<dbReference type="PANTHER" id="PTHR47165">
    <property type="entry name" value="OS03G0429900 PROTEIN"/>
    <property type="match status" value="1"/>
</dbReference>
<dbReference type="EMBL" id="CM010725">
    <property type="protein sequence ID" value="RZC83565.1"/>
    <property type="molecule type" value="Genomic_DNA"/>
</dbReference>
<proteinExistence type="predicted"/>
<dbReference type="SUPFAM" id="SSF50249">
    <property type="entry name" value="Nucleic acid-binding proteins"/>
    <property type="match status" value="1"/>
</dbReference>
<accession>A0A4Y7LHD7</accession>
<keyword evidence="1" id="KW-0812">Transmembrane</keyword>
<dbReference type="InterPro" id="IPR003871">
    <property type="entry name" value="RFA1B/D_OB_1st"/>
</dbReference>
<dbReference type="PANTHER" id="PTHR47165:SF4">
    <property type="entry name" value="OS03G0429900 PROTEIN"/>
    <property type="match status" value="1"/>
</dbReference>
<reference evidence="3 4" key="1">
    <citation type="journal article" date="2018" name="Science">
        <title>The opium poppy genome and morphinan production.</title>
        <authorList>
            <person name="Guo L."/>
            <person name="Winzer T."/>
            <person name="Yang X."/>
            <person name="Li Y."/>
            <person name="Ning Z."/>
            <person name="He Z."/>
            <person name="Teodor R."/>
            <person name="Lu Y."/>
            <person name="Bowser T.A."/>
            <person name="Graham I.A."/>
            <person name="Ye K."/>
        </authorList>
    </citation>
    <scope>NUCLEOTIDE SEQUENCE [LARGE SCALE GENOMIC DNA]</scope>
    <source>
        <strain evidence="4">cv. HN1</strain>
        <tissue evidence="3">Leaves</tissue>
    </source>
</reference>